<organism evidence="12 13">
    <name type="scientific">Dongia soli</name>
    <dbReference type="NCBI Taxonomy" id="600628"/>
    <lineage>
        <taxon>Bacteria</taxon>
        <taxon>Pseudomonadati</taxon>
        <taxon>Pseudomonadota</taxon>
        <taxon>Alphaproteobacteria</taxon>
        <taxon>Rhodospirillales</taxon>
        <taxon>Dongiaceae</taxon>
        <taxon>Dongia</taxon>
    </lineage>
</organism>
<proteinExistence type="inferred from homology"/>
<keyword evidence="4" id="KW-0347">Helicase</keyword>
<dbReference type="RefSeq" id="WP_320508651.1">
    <property type="nucleotide sequence ID" value="NZ_JAXCLW010000002.1"/>
</dbReference>
<keyword evidence="6" id="KW-0238">DNA-binding</keyword>
<keyword evidence="1" id="KW-0547">Nucleotide-binding</keyword>
<feature type="domain" description="Helicase ATP-binding" evidence="10">
    <location>
        <begin position="31"/>
        <end position="212"/>
    </location>
</feature>
<gene>
    <name evidence="12" type="ORF">SMD27_08830</name>
</gene>
<evidence type="ECO:0000256" key="9">
    <source>
        <dbReference type="ARBA" id="ARBA00093467"/>
    </source>
</evidence>
<dbReference type="SMART" id="SM00490">
    <property type="entry name" value="HELICc"/>
    <property type="match status" value="1"/>
</dbReference>
<keyword evidence="8" id="KW-0413">Isomerase</keyword>
<keyword evidence="2" id="KW-0227">DNA damage</keyword>
<dbReference type="InterPro" id="IPR013701">
    <property type="entry name" value="Lhr-like_DEAD/DEAH_assoc"/>
</dbReference>
<dbReference type="InterPro" id="IPR052511">
    <property type="entry name" value="ATP-dep_Helicase"/>
</dbReference>
<evidence type="ECO:0000256" key="5">
    <source>
        <dbReference type="ARBA" id="ARBA00022840"/>
    </source>
</evidence>
<comment type="similarity">
    <text evidence="9">Belongs to the Lhr helicase family. Lhr-Core subfamily.</text>
</comment>
<dbReference type="SMART" id="SM00487">
    <property type="entry name" value="DEXDc"/>
    <property type="match status" value="1"/>
</dbReference>
<name>A0ABU5E9J2_9PROT</name>
<keyword evidence="3" id="KW-0378">Hydrolase</keyword>
<dbReference type="CDD" id="cd18796">
    <property type="entry name" value="SF2_C_LHR"/>
    <property type="match status" value="1"/>
</dbReference>
<keyword evidence="5" id="KW-0067">ATP-binding</keyword>
<dbReference type="Proteomes" id="UP001279642">
    <property type="component" value="Unassembled WGS sequence"/>
</dbReference>
<evidence type="ECO:0000256" key="6">
    <source>
        <dbReference type="ARBA" id="ARBA00023125"/>
    </source>
</evidence>
<dbReference type="InterPro" id="IPR001650">
    <property type="entry name" value="Helicase_C-like"/>
</dbReference>
<feature type="domain" description="Helicase C-terminal" evidence="11">
    <location>
        <begin position="246"/>
        <end position="394"/>
    </location>
</feature>
<comment type="caution">
    <text evidence="12">The sequence shown here is derived from an EMBL/GenBank/DDBJ whole genome shotgun (WGS) entry which is preliminary data.</text>
</comment>
<keyword evidence="13" id="KW-1185">Reference proteome</keyword>
<dbReference type="InterPro" id="IPR027417">
    <property type="entry name" value="P-loop_NTPase"/>
</dbReference>
<sequence length="814" mass="90529">MLEDFARQAPKLAPWFATRGWVPYPHQLRMMQEAVAGRSTLLVAPTGGGKTLAGFLPSLNELSKEGRKKVKGFHTLYISPLKALTVDIARNLEIPLLEMKLDISCEVRTGDTPQNRRQRQRRRPPEIMLTTPESLALMLSYADADNLFGNLSAVIVDELHAIADTKRGQLLFLGLARLARLAPKARFVALSATIPQPDHMAEYLSFDGRKVAVIRGQEGAKPDISILLSGKRVPWGGHMAQHAVGDIYRAICTHRTTLVFVNTRAQAELIFQGLWRCNDHNLPIALHHGSLSVEQRRKIEAAMARGILRAVVCTSSLDLGIDWGDVDLVVQVGAPKGASRLLQRIGRANHRLDEPSQAILVPANRFELLECQAAMEAALAGDLDGYPARPPCLDVLAQHILGVACSRPVQPDELFAEIKTAYPFRTLSRQDFDQVFAFVVNGGYALKAYERYHRLVEGDDGCYRIAAPVIARQYRMNVGTIVEAPMLRVKLRRGPVLGDVEEWFVQGLTVGDTFIFAGRLLRFEGIRSMSVECSVAKKGEPKVPAYAGGRLPLTTGLAGRVRSLLSNTRHHRRLPPEVQDWLRLQRNRSQLPETSGLVVESFPRGKREFLVAYCFEGRNAHQTLGMLLTRRMEKMGLKPLGFVASDYVLGVWGLRAPDAQQVGALFDQDMLGDDLEEWLEDSSMLRRSFRMVAIIAGLIERRHPGAEKSRKQVTFNADLIYDVLRKHEPGHILLKATRQDAAWNLADVGRLSDFLQRIKGQITFRRLSHVSPLAVPILLDIGRERIAGEALDELLDAAAMDLIAEATDPLEAAQ</sequence>
<dbReference type="PROSITE" id="PS51194">
    <property type="entry name" value="HELICASE_CTER"/>
    <property type="match status" value="1"/>
</dbReference>
<evidence type="ECO:0000259" key="10">
    <source>
        <dbReference type="PROSITE" id="PS51192"/>
    </source>
</evidence>
<evidence type="ECO:0000259" key="11">
    <source>
        <dbReference type="PROSITE" id="PS51194"/>
    </source>
</evidence>
<protein>
    <submittedName>
        <fullName evidence="12">Ligase-associated DNA damage response DEXH box helicase</fullName>
    </submittedName>
</protein>
<evidence type="ECO:0000256" key="2">
    <source>
        <dbReference type="ARBA" id="ARBA00022763"/>
    </source>
</evidence>
<evidence type="ECO:0000313" key="13">
    <source>
        <dbReference type="Proteomes" id="UP001279642"/>
    </source>
</evidence>
<keyword evidence="12" id="KW-0436">Ligase</keyword>
<dbReference type="SUPFAM" id="SSF52540">
    <property type="entry name" value="P-loop containing nucleoside triphosphate hydrolases"/>
    <property type="match status" value="1"/>
</dbReference>
<evidence type="ECO:0000256" key="1">
    <source>
        <dbReference type="ARBA" id="ARBA00022741"/>
    </source>
</evidence>
<reference evidence="12 13" key="1">
    <citation type="journal article" date="2016" name="Antonie Van Leeuwenhoek">
        <title>Dongia soli sp. nov., isolated from soil from Dokdo, Korea.</title>
        <authorList>
            <person name="Kim D.U."/>
            <person name="Lee H."/>
            <person name="Kim H."/>
            <person name="Kim S.G."/>
            <person name="Ka J.O."/>
        </authorList>
    </citation>
    <scope>NUCLEOTIDE SEQUENCE [LARGE SCALE GENOMIC DNA]</scope>
    <source>
        <strain evidence="12 13">D78</strain>
    </source>
</reference>
<accession>A0ABU5E9J2</accession>
<dbReference type="InterPro" id="IPR014001">
    <property type="entry name" value="Helicase_ATP-bd"/>
</dbReference>
<evidence type="ECO:0000256" key="8">
    <source>
        <dbReference type="ARBA" id="ARBA00023235"/>
    </source>
</evidence>
<dbReference type="Pfam" id="PF19306">
    <property type="entry name" value="WHD_Lhr"/>
    <property type="match status" value="1"/>
</dbReference>
<dbReference type="InterPro" id="IPR011545">
    <property type="entry name" value="DEAD/DEAH_box_helicase_dom"/>
</dbReference>
<evidence type="ECO:0000256" key="4">
    <source>
        <dbReference type="ARBA" id="ARBA00022806"/>
    </source>
</evidence>
<dbReference type="Pfam" id="PF00270">
    <property type="entry name" value="DEAD"/>
    <property type="match status" value="1"/>
</dbReference>
<dbReference type="Pfam" id="PF00271">
    <property type="entry name" value="Helicase_C"/>
    <property type="match status" value="1"/>
</dbReference>
<dbReference type="PANTHER" id="PTHR47962">
    <property type="entry name" value="ATP-DEPENDENT HELICASE LHR-RELATED-RELATED"/>
    <property type="match status" value="1"/>
</dbReference>
<dbReference type="InterPro" id="IPR026362">
    <property type="entry name" value="DEXH_lig_assoc"/>
</dbReference>
<evidence type="ECO:0000313" key="12">
    <source>
        <dbReference type="EMBL" id="MDY0882947.1"/>
    </source>
</evidence>
<dbReference type="Gene3D" id="3.40.50.300">
    <property type="entry name" value="P-loop containing nucleotide triphosphate hydrolases"/>
    <property type="match status" value="2"/>
</dbReference>
<dbReference type="Pfam" id="PF08494">
    <property type="entry name" value="DEAD_assoc"/>
    <property type="match status" value="1"/>
</dbReference>
<dbReference type="GO" id="GO:0016874">
    <property type="term" value="F:ligase activity"/>
    <property type="evidence" value="ECO:0007669"/>
    <property type="project" value="UniProtKB-KW"/>
</dbReference>
<dbReference type="PIRSF" id="PIRSF037307">
    <property type="entry name" value="Lhr-like_helic_prd"/>
    <property type="match status" value="1"/>
</dbReference>
<keyword evidence="7" id="KW-0234">DNA repair</keyword>
<dbReference type="EMBL" id="JAXCLW010000002">
    <property type="protein sequence ID" value="MDY0882947.1"/>
    <property type="molecule type" value="Genomic_DNA"/>
</dbReference>
<evidence type="ECO:0000256" key="7">
    <source>
        <dbReference type="ARBA" id="ARBA00023204"/>
    </source>
</evidence>
<dbReference type="InterPro" id="IPR045628">
    <property type="entry name" value="Lhr_WH_dom"/>
</dbReference>
<evidence type="ECO:0000256" key="3">
    <source>
        <dbReference type="ARBA" id="ARBA00022801"/>
    </source>
</evidence>
<dbReference type="PROSITE" id="PS51192">
    <property type="entry name" value="HELICASE_ATP_BIND_1"/>
    <property type="match status" value="1"/>
</dbReference>
<dbReference type="PANTHER" id="PTHR47962:SF3">
    <property type="entry name" value="LARGE ATP-DEPENDENT HELICASE-RELATED PROTEIN"/>
    <property type="match status" value="1"/>
</dbReference>
<dbReference type="InterPro" id="IPR017170">
    <property type="entry name" value="Lhr-like"/>
</dbReference>
<dbReference type="NCBIfam" id="TIGR04121">
    <property type="entry name" value="DEXH_lig_assoc"/>
    <property type="match status" value="1"/>
</dbReference>